<keyword evidence="2" id="KW-1185">Reference proteome</keyword>
<dbReference type="PROSITE" id="PS51257">
    <property type="entry name" value="PROKAR_LIPOPROTEIN"/>
    <property type="match status" value="1"/>
</dbReference>
<accession>A0A0T5VVR8</accession>
<evidence type="ECO:0000313" key="1">
    <source>
        <dbReference type="EMBL" id="KRT17855.1"/>
    </source>
</evidence>
<organism evidence="1 2">
    <name type="scientific">Pedobacter ginsenosidimutans</name>
    <dbReference type="NCBI Taxonomy" id="687842"/>
    <lineage>
        <taxon>Bacteria</taxon>
        <taxon>Pseudomonadati</taxon>
        <taxon>Bacteroidota</taxon>
        <taxon>Sphingobacteriia</taxon>
        <taxon>Sphingobacteriales</taxon>
        <taxon>Sphingobacteriaceae</taxon>
        <taxon>Pedobacter</taxon>
    </lineage>
</organism>
<reference evidence="1 2" key="1">
    <citation type="submission" date="2015-11" db="EMBL/GenBank/DDBJ databases">
        <title>Sequence of Pedobacter ginsenosidimutans.</title>
        <authorList>
            <person name="Carson E."/>
            <person name="Keyser V."/>
            <person name="Newman J."/>
            <person name="Miller J."/>
        </authorList>
    </citation>
    <scope>NUCLEOTIDE SEQUENCE [LARGE SCALE GENOMIC DNA]</scope>
    <source>
        <strain evidence="1 2">KACC 14530</strain>
    </source>
</reference>
<dbReference type="EMBL" id="LMZQ01000001">
    <property type="protein sequence ID" value="KRT17855.1"/>
    <property type="molecule type" value="Genomic_DNA"/>
</dbReference>
<sequence length="442" mass="50272">MKRGLFTALSIILIFIISCKKSENKVAGDQAKPVAEKKVYLPNEWKKIDLNNNDSEWSNLRSAKSANVVVFWQKGFGDDPSKATDASMRFNKEVILQKAERIYETYRNTLKFTGLNTRTDSLRMMIQVVYSKDWVAAGSGWDNIIGALWVTPRALNIDAVLAHELGHCFQYQVACDGMYGFRDQNYVGSFWEQCAQYMARQIYPASQLDDLKFFTDNSYRNFSNEEIRYQSFHLQEYWKLKRGADFIGKLWRGAIKPEHPLQTYKRIAGIDQPGLNDEIADYAMRCVSWDLPNGEYVRSAATRTNARLTTKLIKSTTDNSYIVDPTVAPEPYGFNAFELNMPTSSNQVSVSFTGLDNTKYKSFQGWRYGFVSLDAANIPTYGTLGKTDMGTVSFTVPASSVKLWFVVTGAPVTHYNHVWGTSQIEIPKFNYKVNFSNTSPKI</sequence>
<gene>
    <name evidence="1" type="ORF">ASU31_00750</name>
</gene>
<protein>
    <recommendedName>
        <fullName evidence="3">DUF4859 domain-containing protein</fullName>
    </recommendedName>
</protein>
<evidence type="ECO:0000313" key="2">
    <source>
        <dbReference type="Proteomes" id="UP000051950"/>
    </source>
</evidence>
<name>A0A0T5VVR8_9SPHI</name>
<dbReference type="Pfam" id="PF19527">
    <property type="entry name" value="DUF6055"/>
    <property type="match status" value="1"/>
</dbReference>
<dbReference type="Proteomes" id="UP000051950">
    <property type="component" value="Unassembled WGS sequence"/>
</dbReference>
<dbReference type="AlphaFoldDB" id="A0A0T5VVR8"/>
<dbReference type="SUPFAM" id="SSF55486">
    <property type="entry name" value="Metalloproteases ('zincins'), catalytic domain"/>
    <property type="match status" value="1"/>
</dbReference>
<proteinExistence type="predicted"/>
<evidence type="ECO:0008006" key="3">
    <source>
        <dbReference type="Google" id="ProtNLM"/>
    </source>
</evidence>
<dbReference type="STRING" id="687842.ASU31_00750"/>
<comment type="caution">
    <text evidence="1">The sequence shown here is derived from an EMBL/GenBank/DDBJ whole genome shotgun (WGS) entry which is preliminary data.</text>
</comment>
<dbReference type="RefSeq" id="WP_057930485.1">
    <property type="nucleotide sequence ID" value="NZ_LMZQ01000001.1"/>
</dbReference>
<dbReference type="OrthoDB" id="9802005at2"/>
<dbReference type="InterPro" id="IPR045690">
    <property type="entry name" value="DUF6055"/>
</dbReference>